<dbReference type="STRING" id="1298598.JCM21714_2505"/>
<keyword evidence="13" id="KW-1185">Reference proteome</keyword>
<dbReference type="NCBIfam" id="TIGR01167">
    <property type="entry name" value="LPXTG_anchor"/>
    <property type="match status" value="1"/>
</dbReference>
<feature type="domain" description="Cadherin-like beta-sandwich-like" evidence="10">
    <location>
        <begin position="564"/>
        <end position="646"/>
    </location>
</feature>
<keyword evidence="5" id="KW-0572">Peptidoglycan-anchor</keyword>
<dbReference type="RefSeq" id="WP_052000496.1">
    <property type="nucleotide sequence ID" value="NZ_BAVS01000012.1"/>
</dbReference>
<dbReference type="Pfam" id="PF22494">
    <property type="entry name" value="choice_anch_I"/>
    <property type="match status" value="1"/>
</dbReference>
<gene>
    <name evidence="12" type="ORF">JCM21714_2505</name>
</gene>
<evidence type="ECO:0000313" key="13">
    <source>
        <dbReference type="Proteomes" id="UP000019102"/>
    </source>
</evidence>
<evidence type="ECO:0000256" key="8">
    <source>
        <dbReference type="SAM" id="SignalP"/>
    </source>
</evidence>
<dbReference type="Gene3D" id="2.130.10.10">
    <property type="entry name" value="YVTN repeat-like/Quinoprotein amine dehydrogenase"/>
    <property type="match status" value="1"/>
</dbReference>
<dbReference type="PANTHER" id="PTHR46928:SF1">
    <property type="entry name" value="MESENCHYME-SPECIFIC CELL SURFACE GLYCOPROTEIN"/>
    <property type="match status" value="1"/>
</dbReference>
<dbReference type="InterPro" id="IPR015943">
    <property type="entry name" value="WD40/YVTN_repeat-like_dom_sf"/>
</dbReference>
<evidence type="ECO:0000259" key="11">
    <source>
        <dbReference type="Pfam" id="PF22494"/>
    </source>
</evidence>
<evidence type="ECO:0000313" key="12">
    <source>
        <dbReference type="EMBL" id="GAE93423.1"/>
    </source>
</evidence>
<dbReference type="InterPro" id="IPR055188">
    <property type="entry name" value="Choice_anch_I"/>
</dbReference>
<keyword evidence="7" id="KW-1133">Transmembrane helix</keyword>
<sequence>MKNSVIIVLSLSFLLMLSTFSPAITAAEELTYYSENDQSLAITWLGRYASKAPINDGGTEIVTYDPNTYYAYSVNGSDKTLDIIDLSVLKNGDTDIPLVKKIKLSDFGINAGDLTSVTIDPESRFIAVSVPAENKIENGHIVFLSTDGEVLTSVEVGALPDMVTITPNGNKVLVANEGEPSEDYSINPEGSVTIIDISNGIEKGEKLSAKTARFTDEVVEEGVRKVHPGSSHAEDLEPEYIVIDDASQYGYVVLQEANAIAKLDIASGQFLTVKSLGYKDFSISPNKLDASDKDDAINIRNWPVLSIYQPDGMDIIDINGKTYILTANEGDTQDWDGFSEEVRVEDLVDDYQLNADLYEGYTQEELDQLVDNGLFDKKQLSRLKTSISHPVNEEGKYEAIYGFGGRSFSIWDANSLELVYDSGSDFEEKIAAFQPDYFHSNNDEDVFESRSDDKGVEPESVITGEINGTNYAFVGLERQGGIMVYDLTDPTSPQFDNYFSSRIFNGIDEEVTSASGDVAPEGLTFISADQSPTGKSILLAAHEVSGTIAAYELGLSSDSRIGDLTVDNGKLSPGFSSDRFEYQMEVANHVDQIHFSSETKSPGTKVHINGNDPDSSVALDVGDNKVNIEAVAEDGSISNYVVHVKRLSNSIREELQQKGDELIIQTDLSYLDEMSELILTIPEGSESINKIIFSAEQLQLLKDKNVTIKVQKAKVHLAFDLKSFSVDDDLTLIIDKLDENEVDKAEFAHSDIYRFEFVQANQFIRSFETPVTLSLKVDQQQEALKIYNWNNDAKQWNMVGGEIAGEWLVAETDHFSIFTVFEPGDLAEEDKEGNNDNPDPSPVEKDTTTASPKEENNDGAQQNEQTNKTLPETATNMYTVLLIGGLLIIVGIVLVAVRKHKKFTNE</sequence>
<comment type="caution">
    <text evidence="12">The sequence shown here is derived from an EMBL/GenBank/DDBJ whole genome shotgun (WGS) entry which is preliminary data.</text>
</comment>
<feature type="compositionally biased region" description="Polar residues" evidence="6">
    <location>
        <begin position="858"/>
        <end position="871"/>
    </location>
</feature>
<feature type="chain" id="PRO_5004850261" evidence="8">
    <location>
        <begin position="27"/>
        <end position="906"/>
    </location>
</feature>
<comment type="subcellular location">
    <subcellularLocation>
        <location evidence="1">Secreted</location>
        <location evidence="1">Cell wall</location>
        <topology evidence="1">Peptidoglycan-anchor</topology>
    </subcellularLocation>
</comment>
<evidence type="ECO:0000259" key="10">
    <source>
        <dbReference type="Pfam" id="PF12733"/>
    </source>
</evidence>
<dbReference type="NCBIfam" id="NF038117">
    <property type="entry name" value="choice_anch_I"/>
    <property type="match status" value="1"/>
</dbReference>
<accession>W4VKT9</accession>
<dbReference type="Pfam" id="PF12733">
    <property type="entry name" value="Cadherin-like"/>
    <property type="match status" value="1"/>
</dbReference>
<dbReference type="eggNOG" id="COG3391">
    <property type="taxonomic scope" value="Bacteria"/>
</dbReference>
<evidence type="ECO:0000256" key="3">
    <source>
        <dbReference type="ARBA" id="ARBA00022525"/>
    </source>
</evidence>
<feature type="signal peptide" evidence="8">
    <location>
        <begin position="1"/>
        <end position="26"/>
    </location>
</feature>
<keyword evidence="4 8" id="KW-0732">Signal</keyword>
<feature type="transmembrane region" description="Helical" evidence="7">
    <location>
        <begin position="877"/>
        <end position="897"/>
    </location>
</feature>
<evidence type="ECO:0000259" key="9">
    <source>
        <dbReference type="Pfam" id="PF00746"/>
    </source>
</evidence>
<evidence type="ECO:0000256" key="4">
    <source>
        <dbReference type="ARBA" id="ARBA00022729"/>
    </source>
</evidence>
<dbReference type="InterPro" id="IPR052956">
    <property type="entry name" value="Mesenchyme-surface_protein"/>
</dbReference>
<keyword evidence="2" id="KW-0134">Cell wall</keyword>
<dbReference type="OrthoDB" id="9801679at2"/>
<dbReference type="AlphaFoldDB" id="W4VKT9"/>
<evidence type="ECO:0000256" key="2">
    <source>
        <dbReference type="ARBA" id="ARBA00022512"/>
    </source>
</evidence>
<proteinExistence type="predicted"/>
<organism evidence="12 13">
    <name type="scientific">Gracilibacillus boraciitolerans JCM 21714</name>
    <dbReference type="NCBI Taxonomy" id="1298598"/>
    <lineage>
        <taxon>Bacteria</taxon>
        <taxon>Bacillati</taxon>
        <taxon>Bacillota</taxon>
        <taxon>Bacilli</taxon>
        <taxon>Bacillales</taxon>
        <taxon>Bacillaceae</taxon>
        <taxon>Gracilibacillus</taxon>
    </lineage>
</organism>
<dbReference type="PANTHER" id="PTHR46928">
    <property type="entry name" value="MESENCHYME-SPECIFIC CELL SURFACE GLYCOPROTEIN"/>
    <property type="match status" value="1"/>
</dbReference>
<dbReference type="eggNOG" id="COG4625">
    <property type="taxonomic scope" value="Bacteria"/>
</dbReference>
<dbReference type="EMBL" id="BAVS01000012">
    <property type="protein sequence ID" value="GAE93423.1"/>
    <property type="molecule type" value="Genomic_DNA"/>
</dbReference>
<feature type="domain" description="Gram-positive cocci surface proteins LPxTG" evidence="9">
    <location>
        <begin position="863"/>
        <end position="902"/>
    </location>
</feature>
<dbReference type="InterPro" id="IPR025883">
    <property type="entry name" value="Cadherin-like_domain"/>
</dbReference>
<evidence type="ECO:0000256" key="1">
    <source>
        <dbReference type="ARBA" id="ARBA00004168"/>
    </source>
</evidence>
<keyword evidence="3" id="KW-0964">Secreted</keyword>
<feature type="compositionally biased region" description="Basic and acidic residues" evidence="6">
    <location>
        <begin position="842"/>
        <end position="856"/>
    </location>
</feature>
<dbReference type="eggNOG" id="COG1404">
    <property type="taxonomic scope" value="Bacteria"/>
</dbReference>
<keyword evidence="7" id="KW-0812">Transmembrane</keyword>
<dbReference type="SUPFAM" id="SSF75011">
    <property type="entry name" value="3-carboxy-cis,cis-mucoante lactonizing enzyme"/>
    <property type="match status" value="1"/>
</dbReference>
<feature type="region of interest" description="Disordered" evidence="6">
    <location>
        <begin position="827"/>
        <end position="871"/>
    </location>
</feature>
<dbReference type="Proteomes" id="UP000019102">
    <property type="component" value="Unassembled WGS sequence"/>
</dbReference>
<keyword evidence="7" id="KW-0472">Membrane</keyword>
<dbReference type="InterPro" id="IPR019931">
    <property type="entry name" value="LPXTG_anchor"/>
</dbReference>
<dbReference type="Pfam" id="PF00746">
    <property type="entry name" value="Gram_pos_anchor"/>
    <property type="match status" value="1"/>
</dbReference>
<evidence type="ECO:0000256" key="5">
    <source>
        <dbReference type="ARBA" id="ARBA00023088"/>
    </source>
</evidence>
<reference evidence="12 13" key="1">
    <citation type="journal article" date="2014" name="Genome Announc.">
        <title>Draft Genome Sequence of the Boron-Tolerant and Moderately Halotolerant Bacterium Gracilibacillus boraciitolerans JCM 21714T.</title>
        <authorList>
            <person name="Ahmed I."/>
            <person name="Oshima K."/>
            <person name="Suda W."/>
            <person name="Kitamura K."/>
            <person name="Iida T."/>
            <person name="Ohmori Y."/>
            <person name="Fujiwara T."/>
            <person name="Hattori M."/>
            <person name="Ohkuma M."/>
        </authorList>
    </citation>
    <scope>NUCLEOTIDE SEQUENCE [LARGE SCALE GENOMIC DNA]</scope>
    <source>
        <strain evidence="12 13">JCM 21714</strain>
    </source>
</reference>
<protein>
    <submittedName>
        <fullName evidence="12">Alkaline phosphatase</fullName>
    </submittedName>
</protein>
<name>W4VKT9_9BACI</name>
<evidence type="ECO:0000256" key="6">
    <source>
        <dbReference type="SAM" id="MobiDB-lite"/>
    </source>
</evidence>
<feature type="domain" description="Choice-of-anchor I" evidence="11">
    <location>
        <begin position="56"/>
        <end position="553"/>
    </location>
</feature>
<evidence type="ECO:0000256" key="7">
    <source>
        <dbReference type="SAM" id="Phobius"/>
    </source>
</evidence>